<organism evidence="1 2">
    <name type="scientific">Henningerozyma blattae (strain ATCC 34711 / CBS 6284 / DSM 70876 / NBRC 10599 / NRRL Y-10934 / UCD 77-7)</name>
    <name type="common">Yeast</name>
    <name type="synonym">Tetrapisispora blattae</name>
    <dbReference type="NCBI Taxonomy" id="1071380"/>
    <lineage>
        <taxon>Eukaryota</taxon>
        <taxon>Fungi</taxon>
        <taxon>Dikarya</taxon>
        <taxon>Ascomycota</taxon>
        <taxon>Saccharomycotina</taxon>
        <taxon>Saccharomycetes</taxon>
        <taxon>Saccharomycetales</taxon>
        <taxon>Saccharomycetaceae</taxon>
        <taxon>Henningerozyma</taxon>
    </lineage>
</organism>
<evidence type="ECO:0000313" key="2">
    <source>
        <dbReference type="Proteomes" id="UP000002866"/>
    </source>
</evidence>
<proteinExistence type="predicted"/>
<dbReference type="GeneID" id="14494331"/>
<dbReference type="RefSeq" id="XP_004179123.1">
    <property type="nucleotide sequence ID" value="XM_004179075.1"/>
</dbReference>
<dbReference type="InParanoid" id="I2GZQ2"/>
<dbReference type="AlphaFoldDB" id="I2GZQ2"/>
<evidence type="ECO:0000313" key="1">
    <source>
        <dbReference type="EMBL" id="CCH59604.1"/>
    </source>
</evidence>
<dbReference type="OrthoDB" id="3981267at2759"/>
<sequence>MNNNNSRYIIRNHRFLESLKCFEKYSSSSKIKNDFDYGKILKQQHIDSKFVISEQEIDIETDNPQYITNTNNRVKRTSIQSYNFNSPKYQHIDDTVGNSMYQEYLEYIKSNPLQTTLGDFDQVKDDRFIYEGLYDRNRIILDNFHINDRYNDSTASNVFSIPNGFNPRLARNMAANEKVDKWINKIPIIISKRGDITPNCFEPSFSFNWEEFDFDNETGENNFESIDDLLFLQNKKVDALVRKMYMRENEIYNVGNPYI</sequence>
<dbReference type="HOGENOM" id="CLU_1074330_0_0_1"/>
<gene>
    <name evidence="1" type="primary">TBLA0B07880</name>
    <name evidence="1" type="ORF">TBLA_0B07880</name>
</gene>
<reference evidence="1 2" key="1">
    <citation type="journal article" date="2011" name="Proc. Natl. Acad. Sci. U.S.A.">
        <title>Evolutionary erosion of yeast sex chromosomes by mating-type switching accidents.</title>
        <authorList>
            <person name="Gordon J.L."/>
            <person name="Armisen D."/>
            <person name="Proux-Wera E."/>
            <person name="Oheigeartaigh S.S."/>
            <person name="Byrne K.P."/>
            <person name="Wolfe K.H."/>
        </authorList>
    </citation>
    <scope>NUCLEOTIDE SEQUENCE [LARGE SCALE GENOMIC DNA]</scope>
    <source>
        <strain evidence="2">ATCC 34711 / CBS 6284 / DSM 70876 / NBRC 10599 / NRRL Y-10934 / UCD 77-7</strain>
    </source>
</reference>
<dbReference type="EMBL" id="HE806317">
    <property type="protein sequence ID" value="CCH59604.1"/>
    <property type="molecule type" value="Genomic_DNA"/>
</dbReference>
<dbReference type="eggNOG" id="ENOG502SCEP">
    <property type="taxonomic scope" value="Eukaryota"/>
</dbReference>
<dbReference type="STRING" id="1071380.I2GZQ2"/>
<accession>I2GZQ2</accession>
<dbReference type="KEGG" id="tbl:TBLA_0B07880"/>
<dbReference type="Proteomes" id="UP000002866">
    <property type="component" value="Chromosome 2"/>
</dbReference>
<protein>
    <submittedName>
        <fullName evidence="1">Uncharacterized protein</fullName>
    </submittedName>
</protein>
<name>I2GZQ2_HENB6</name>
<keyword evidence="2" id="KW-1185">Reference proteome</keyword>